<protein>
    <submittedName>
        <fullName evidence="1">Uncharacterized protein</fullName>
    </submittedName>
</protein>
<gene>
    <name evidence="1" type="ORF">S03H2_08041</name>
</gene>
<proteinExistence type="predicted"/>
<evidence type="ECO:0000313" key="1">
    <source>
        <dbReference type="EMBL" id="GAH27924.1"/>
    </source>
</evidence>
<dbReference type="EMBL" id="BARU01003828">
    <property type="protein sequence ID" value="GAH27924.1"/>
    <property type="molecule type" value="Genomic_DNA"/>
</dbReference>
<sequence>MIEWALSALAVAIAALTLLGSLYKQARKKSQNEYQHILTEISKIRERLTAVERDVSWLKNNR</sequence>
<accession>X1FES3</accession>
<dbReference type="AlphaFoldDB" id="X1FES3"/>
<name>X1FES3_9ZZZZ</name>
<feature type="non-terminal residue" evidence="1">
    <location>
        <position position="62"/>
    </location>
</feature>
<comment type="caution">
    <text evidence="1">The sequence shown here is derived from an EMBL/GenBank/DDBJ whole genome shotgun (WGS) entry which is preliminary data.</text>
</comment>
<reference evidence="1" key="1">
    <citation type="journal article" date="2014" name="Front. Microbiol.">
        <title>High frequency of phylogenetically diverse reductive dehalogenase-homologous genes in deep subseafloor sedimentary metagenomes.</title>
        <authorList>
            <person name="Kawai M."/>
            <person name="Futagami T."/>
            <person name="Toyoda A."/>
            <person name="Takaki Y."/>
            <person name="Nishi S."/>
            <person name="Hori S."/>
            <person name="Arai W."/>
            <person name="Tsubouchi T."/>
            <person name="Morono Y."/>
            <person name="Uchiyama I."/>
            <person name="Ito T."/>
            <person name="Fujiyama A."/>
            <person name="Inagaki F."/>
            <person name="Takami H."/>
        </authorList>
    </citation>
    <scope>NUCLEOTIDE SEQUENCE</scope>
    <source>
        <strain evidence="1">Expedition CK06-06</strain>
    </source>
</reference>
<organism evidence="1">
    <name type="scientific">marine sediment metagenome</name>
    <dbReference type="NCBI Taxonomy" id="412755"/>
    <lineage>
        <taxon>unclassified sequences</taxon>
        <taxon>metagenomes</taxon>
        <taxon>ecological metagenomes</taxon>
    </lineage>
</organism>